<reference evidence="2" key="1">
    <citation type="submission" date="2021-01" db="EMBL/GenBank/DDBJ databases">
        <title>Genome sequence of Phenylobacterium sp. 20VBR1 isolated from a valley glaceir, Ny-Alesund, Svalbard.</title>
        <authorList>
            <person name="Thomas F.A."/>
            <person name="Krishnan K.P."/>
            <person name="Sinha R.K."/>
        </authorList>
    </citation>
    <scope>NUCLEOTIDE SEQUENCE</scope>
    <source>
        <strain evidence="2">20VBR1</strain>
    </source>
</reference>
<accession>A0A974S9A8</accession>
<proteinExistence type="predicted"/>
<feature type="region of interest" description="Disordered" evidence="1">
    <location>
        <begin position="180"/>
        <end position="199"/>
    </location>
</feature>
<gene>
    <name evidence="2" type="ORF">JKL49_09305</name>
</gene>
<dbReference type="AlphaFoldDB" id="A0A974S9A8"/>
<name>A0A974S9A8_9CAUL</name>
<evidence type="ECO:0000256" key="1">
    <source>
        <dbReference type="SAM" id="MobiDB-lite"/>
    </source>
</evidence>
<organism evidence="2">
    <name type="scientific">Phenylobacterium glaciei</name>
    <dbReference type="NCBI Taxonomy" id="2803784"/>
    <lineage>
        <taxon>Bacteria</taxon>
        <taxon>Pseudomonadati</taxon>
        <taxon>Pseudomonadota</taxon>
        <taxon>Alphaproteobacteria</taxon>
        <taxon>Caulobacterales</taxon>
        <taxon>Caulobacteraceae</taxon>
        <taxon>Phenylobacterium</taxon>
    </lineage>
</organism>
<dbReference type="EMBL" id="CP068570">
    <property type="protein sequence ID" value="QQZ51259.1"/>
    <property type="molecule type" value="Genomic_DNA"/>
</dbReference>
<sequence>MSDHPTPPKADAHPQAHAICRCGFAQPVMICTCPVHPAPAKPEAPKKPAPPAFSDQVPEAFAKGFKDVWTGVAAGRSPVGLIADCRMLLAVLLTELERRNGAASPKSEWYVRQPPKTGMKTKIDLLVTKGVLLKGVADLAKRISQLEPGSEVNILYPMGDPAQARDYMNLIWQVADQGSNRTAGAAPERPPACGSRRQGRSLREMFASHPIWAPKVRLLRVAGFPASQPCLCSAHAVDPRARKPKAAPDPSRKGWIPWSAKSPRPCCIWVARRIVIACSKSWP</sequence>
<evidence type="ECO:0000313" key="2">
    <source>
        <dbReference type="EMBL" id="QQZ51259.1"/>
    </source>
</evidence>
<protein>
    <submittedName>
        <fullName evidence="2">Uncharacterized protein</fullName>
    </submittedName>
</protein>